<dbReference type="InterPro" id="IPR006522">
    <property type="entry name" value="Phage_virion_morphogenesis"/>
</dbReference>
<dbReference type="Proteomes" id="UP001589844">
    <property type="component" value="Unassembled WGS sequence"/>
</dbReference>
<evidence type="ECO:0000313" key="2">
    <source>
        <dbReference type="Proteomes" id="UP001589844"/>
    </source>
</evidence>
<reference evidence="1 2" key="1">
    <citation type="submission" date="2024-09" db="EMBL/GenBank/DDBJ databases">
        <authorList>
            <person name="Sun Q."/>
            <person name="Mori K."/>
        </authorList>
    </citation>
    <scope>NUCLEOTIDE SEQUENCE [LARGE SCALE GENOMIC DNA]</scope>
    <source>
        <strain evidence="1 2">CCM 8677</strain>
    </source>
</reference>
<organism evidence="1 2">
    <name type="scientific">Undibacterium danionis</name>
    <dbReference type="NCBI Taxonomy" id="1812100"/>
    <lineage>
        <taxon>Bacteria</taxon>
        <taxon>Pseudomonadati</taxon>
        <taxon>Pseudomonadota</taxon>
        <taxon>Betaproteobacteria</taxon>
        <taxon>Burkholderiales</taxon>
        <taxon>Oxalobacteraceae</taxon>
        <taxon>Undibacterium</taxon>
    </lineage>
</organism>
<keyword evidence="2" id="KW-1185">Reference proteome</keyword>
<evidence type="ECO:0000313" key="1">
    <source>
        <dbReference type="EMBL" id="MFC0349696.1"/>
    </source>
</evidence>
<protein>
    <submittedName>
        <fullName evidence="1">Phage virion morphogenesis protein</fullName>
    </submittedName>
</protein>
<proteinExistence type="predicted"/>
<sequence length="178" mass="19516">MLKTEFNGDVAQAALTRLIEVMGNPAPIMREIGERLMEVSKQSFETSSSPSGVRWASNSEATIIDYLNKFSGSYKKDGTISAKGTRQAISKRPLIGLSKDLSRQFSYTVDASSVTVFNTMPYAAMQQFGGTKAQFPNLWGDIPARPFMPMDAAGQADETAENIVLDIARYYIDNAIPD</sequence>
<dbReference type="Pfam" id="PF05069">
    <property type="entry name" value="Phage_tail_S"/>
    <property type="match status" value="1"/>
</dbReference>
<accession>A0ABV6ID16</accession>
<comment type="caution">
    <text evidence="1">The sequence shown here is derived from an EMBL/GenBank/DDBJ whole genome shotgun (WGS) entry which is preliminary data.</text>
</comment>
<dbReference type="RefSeq" id="WP_390211453.1">
    <property type="nucleotide sequence ID" value="NZ_JBHLXJ010000008.1"/>
</dbReference>
<gene>
    <name evidence="1" type="ORF">ACFFJH_07740</name>
</gene>
<name>A0ABV6ID16_9BURK</name>
<dbReference type="EMBL" id="JBHLXJ010000008">
    <property type="protein sequence ID" value="MFC0349696.1"/>
    <property type="molecule type" value="Genomic_DNA"/>
</dbReference>